<evidence type="ECO:0000259" key="1">
    <source>
        <dbReference type="Pfam" id="PF01323"/>
    </source>
</evidence>
<dbReference type="Gene3D" id="3.40.30.10">
    <property type="entry name" value="Glutaredoxin"/>
    <property type="match status" value="1"/>
</dbReference>
<dbReference type="InterPro" id="IPR001853">
    <property type="entry name" value="DSBA-like_thioredoxin_dom"/>
</dbReference>
<gene>
    <name evidence="2" type="ORF">EFA69_12275</name>
</gene>
<name>A0A3M9MXI6_9BACT</name>
<organism evidence="2 3">
    <name type="scientific">Rufibacter immobilis</name>
    <dbReference type="NCBI Taxonomy" id="1348778"/>
    <lineage>
        <taxon>Bacteria</taxon>
        <taxon>Pseudomonadati</taxon>
        <taxon>Bacteroidota</taxon>
        <taxon>Cytophagia</taxon>
        <taxon>Cytophagales</taxon>
        <taxon>Hymenobacteraceae</taxon>
        <taxon>Rufibacter</taxon>
    </lineage>
</organism>
<dbReference type="OrthoDB" id="9813770at2"/>
<reference evidence="2 3" key="1">
    <citation type="submission" date="2018-11" db="EMBL/GenBank/DDBJ databases">
        <title>Rufibacter latericius sp. nov., isolated from water in Baiyang Lake.</title>
        <authorList>
            <person name="Yang Y."/>
        </authorList>
    </citation>
    <scope>NUCLEOTIDE SEQUENCE [LARGE SCALE GENOMIC DNA]</scope>
    <source>
        <strain evidence="2 3">MCC P1</strain>
    </source>
</reference>
<dbReference type="AlphaFoldDB" id="A0A3M9MXI6"/>
<evidence type="ECO:0000313" key="3">
    <source>
        <dbReference type="Proteomes" id="UP000271010"/>
    </source>
</evidence>
<dbReference type="RefSeq" id="WP_123133339.1">
    <property type="nucleotide sequence ID" value="NZ_RJJE01000009.1"/>
</dbReference>
<dbReference type="Proteomes" id="UP000271010">
    <property type="component" value="Unassembled WGS sequence"/>
</dbReference>
<dbReference type="PANTHER" id="PTHR13887">
    <property type="entry name" value="GLUTATHIONE S-TRANSFERASE KAPPA"/>
    <property type="match status" value="1"/>
</dbReference>
<dbReference type="PANTHER" id="PTHR13887:SF54">
    <property type="entry name" value="DSBA FAMILY PROTEIN"/>
    <property type="match status" value="1"/>
</dbReference>
<feature type="domain" description="DSBA-like thioredoxin" evidence="1">
    <location>
        <begin position="9"/>
        <end position="186"/>
    </location>
</feature>
<dbReference type="Pfam" id="PF01323">
    <property type="entry name" value="DSBA"/>
    <property type="match status" value="1"/>
</dbReference>
<keyword evidence="3" id="KW-1185">Reference proteome</keyword>
<sequence length="210" mass="23479">MKPTLFYISDALCGWCYAMGPQIEKLRAAYADKFRFEVLSGGMITGERVGPIGNMASFIKQAMPRLNEISGVTMGEAYLNDVLEKGTYISNSVPPAIAFSILKEAQPEEQVKYAKAIQDLHFQEGKDFNQVETYFPLAQEAGLTQEEFRAMFTDEKYLQLAQQEFAQVQAWGIQGFPSMVAQNGDQLYLVTRGYAKFEDVAPALDQVLAQ</sequence>
<protein>
    <submittedName>
        <fullName evidence="2">DsbA family protein</fullName>
    </submittedName>
</protein>
<dbReference type="EMBL" id="RJJE01000009">
    <property type="protein sequence ID" value="RNI30262.1"/>
    <property type="molecule type" value="Genomic_DNA"/>
</dbReference>
<dbReference type="GO" id="GO:0016491">
    <property type="term" value="F:oxidoreductase activity"/>
    <property type="evidence" value="ECO:0007669"/>
    <property type="project" value="InterPro"/>
</dbReference>
<dbReference type="InterPro" id="IPR036249">
    <property type="entry name" value="Thioredoxin-like_sf"/>
</dbReference>
<dbReference type="Gene3D" id="1.10.472.60">
    <property type="entry name" value="putative protein disulfide isomerase domain"/>
    <property type="match status" value="1"/>
</dbReference>
<comment type="caution">
    <text evidence="2">The sequence shown here is derived from an EMBL/GenBank/DDBJ whole genome shotgun (WGS) entry which is preliminary data.</text>
</comment>
<dbReference type="SUPFAM" id="SSF52833">
    <property type="entry name" value="Thioredoxin-like"/>
    <property type="match status" value="1"/>
</dbReference>
<evidence type="ECO:0000313" key="2">
    <source>
        <dbReference type="EMBL" id="RNI30262.1"/>
    </source>
</evidence>
<proteinExistence type="predicted"/>
<dbReference type="CDD" id="cd03025">
    <property type="entry name" value="DsbA_FrnE_like"/>
    <property type="match status" value="1"/>
</dbReference>
<accession>A0A3M9MXI6</accession>